<proteinExistence type="predicted"/>
<feature type="non-terminal residue" evidence="1">
    <location>
        <position position="1"/>
    </location>
</feature>
<keyword evidence="2" id="KW-1185">Reference proteome</keyword>
<protein>
    <submittedName>
        <fullName evidence="1">Uncharacterized protein</fullName>
    </submittedName>
</protein>
<gene>
    <name evidence="1" type="ORF">CPB84DRAFT_1636430</name>
</gene>
<sequence length="69" mass="8099">FWVEVDHAMDRIAEKYKTVVQISGAYLHIYNADKLKYGKPKDMSHTVTEPKDIKKWQQTIAKHASYIHP</sequence>
<feature type="non-terminal residue" evidence="1">
    <location>
        <position position="69"/>
    </location>
</feature>
<accession>A0A9P5TFS3</accession>
<dbReference type="EMBL" id="JADNYJ010000193">
    <property type="protein sequence ID" value="KAF8875671.1"/>
    <property type="molecule type" value="Genomic_DNA"/>
</dbReference>
<dbReference type="AlphaFoldDB" id="A0A9P5TFS3"/>
<evidence type="ECO:0000313" key="2">
    <source>
        <dbReference type="Proteomes" id="UP000724874"/>
    </source>
</evidence>
<comment type="caution">
    <text evidence="1">The sequence shown here is derived from an EMBL/GenBank/DDBJ whole genome shotgun (WGS) entry which is preliminary data.</text>
</comment>
<reference evidence="1" key="1">
    <citation type="submission" date="2020-11" db="EMBL/GenBank/DDBJ databases">
        <authorList>
            <consortium name="DOE Joint Genome Institute"/>
            <person name="Ahrendt S."/>
            <person name="Riley R."/>
            <person name="Andreopoulos W."/>
            <person name="LaButti K."/>
            <person name="Pangilinan J."/>
            <person name="Ruiz-duenas F.J."/>
            <person name="Barrasa J.M."/>
            <person name="Sanchez-Garcia M."/>
            <person name="Camarero S."/>
            <person name="Miyauchi S."/>
            <person name="Serrano A."/>
            <person name="Linde D."/>
            <person name="Babiker R."/>
            <person name="Drula E."/>
            <person name="Ayuso-Fernandez I."/>
            <person name="Pacheco R."/>
            <person name="Padilla G."/>
            <person name="Ferreira P."/>
            <person name="Barriuso J."/>
            <person name="Kellner H."/>
            <person name="Castanera R."/>
            <person name="Alfaro M."/>
            <person name="Ramirez L."/>
            <person name="Pisabarro A.G."/>
            <person name="Kuo A."/>
            <person name="Tritt A."/>
            <person name="Lipzen A."/>
            <person name="He G."/>
            <person name="Yan M."/>
            <person name="Ng V."/>
            <person name="Cullen D."/>
            <person name="Martin F."/>
            <person name="Rosso M.-N."/>
            <person name="Henrissat B."/>
            <person name="Hibbett D."/>
            <person name="Martinez A.T."/>
            <person name="Grigoriev I.V."/>
        </authorList>
    </citation>
    <scope>NUCLEOTIDE SEQUENCE</scope>
    <source>
        <strain evidence="1">AH 44721</strain>
    </source>
</reference>
<organism evidence="1 2">
    <name type="scientific">Gymnopilus junonius</name>
    <name type="common">Spectacular rustgill mushroom</name>
    <name type="synonym">Gymnopilus spectabilis subsp. junonius</name>
    <dbReference type="NCBI Taxonomy" id="109634"/>
    <lineage>
        <taxon>Eukaryota</taxon>
        <taxon>Fungi</taxon>
        <taxon>Dikarya</taxon>
        <taxon>Basidiomycota</taxon>
        <taxon>Agaricomycotina</taxon>
        <taxon>Agaricomycetes</taxon>
        <taxon>Agaricomycetidae</taxon>
        <taxon>Agaricales</taxon>
        <taxon>Agaricineae</taxon>
        <taxon>Hymenogastraceae</taxon>
        <taxon>Gymnopilus</taxon>
    </lineage>
</organism>
<name>A0A9P5TFS3_GYMJU</name>
<evidence type="ECO:0000313" key="1">
    <source>
        <dbReference type="EMBL" id="KAF8875671.1"/>
    </source>
</evidence>
<dbReference type="Proteomes" id="UP000724874">
    <property type="component" value="Unassembled WGS sequence"/>
</dbReference>